<reference evidence="8" key="1">
    <citation type="submission" date="2017-02" db="UniProtKB">
        <authorList>
            <consortium name="WormBaseParasite"/>
        </authorList>
    </citation>
    <scope>IDENTIFICATION</scope>
</reference>
<organism evidence="8">
    <name type="scientific">Thelazia callipaeda</name>
    <name type="common">Oriental eyeworm</name>
    <name type="synonym">Parasitic nematode</name>
    <dbReference type="NCBI Taxonomy" id="103827"/>
    <lineage>
        <taxon>Eukaryota</taxon>
        <taxon>Metazoa</taxon>
        <taxon>Ecdysozoa</taxon>
        <taxon>Nematoda</taxon>
        <taxon>Chromadorea</taxon>
        <taxon>Rhabditida</taxon>
        <taxon>Spirurina</taxon>
        <taxon>Spiruromorpha</taxon>
        <taxon>Thelazioidea</taxon>
        <taxon>Thelaziidae</taxon>
        <taxon>Thelazia</taxon>
    </lineage>
</organism>
<reference evidence="6 7" key="2">
    <citation type="submission" date="2018-11" db="EMBL/GenBank/DDBJ databases">
        <authorList>
            <consortium name="Pathogen Informatics"/>
        </authorList>
    </citation>
    <scope>NUCLEOTIDE SEQUENCE [LARGE SCALE GENOMIC DNA]</scope>
</reference>
<proteinExistence type="inferred from homology"/>
<dbReference type="GO" id="GO:0000972">
    <property type="term" value="P:transcription-dependent tethering of RNA polymerase II gene DNA at nuclear periphery"/>
    <property type="evidence" value="ECO:0007669"/>
    <property type="project" value="TreeGrafter"/>
</dbReference>
<dbReference type="EMBL" id="UYYF01000595">
    <property type="protein sequence ID" value="VDM98688.1"/>
    <property type="molecule type" value="Genomic_DNA"/>
</dbReference>
<dbReference type="InterPro" id="IPR015943">
    <property type="entry name" value="WD40/YVTN_repeat-like_dom_sf"/>
</dbReference>
<gene>
    <name evidence="6" type="ORF">TCLT_LOCUS2625</name>
</gene>
<evidence type="ECO:0000259" key="5">
    <source>
        <dbReference type="Pfam" id="PF08801"/>
    </source>
</evidence>
<evidence type="ECO:0000313" key="6">
    <source>
        <dbReference type="EMBL" id="VDM98688.1"/>
    </source>
</evidence>
<dbReference type="OMA" id="TRKYEEY"/>
<keyword evidence="3" id="KW-0813">Transport</keyword>
<evidence type="ECO:0000256" key="2">
    <source>
        <dbReference type="ARBA" id="ARBA00005569"/>
    </source>
</evidence>
<sequence length="1092" mass="123822">MELVLESVGSDYPGLVREALTKKSSSSCSGSISSCGYAWLIVDRDLYVWKYDTEEDSADGPLVFNLPPSGLPYSAQTVSIYRRQGFSAPGIIAVSPEGIVRHWSLPERQPTDCTVNLEREVVLSVTRINIESSEDIHFVLATTTCSFFLLSTSSSIFPTPGKRQRLSSEIIVKTIFANTRTGISAKLVSAIFGEGKQFRLRLVRALIYQQSHDEDSDSSSNTSNSITTDSMHVLAVTEYQLHSYSIKNSAKSWSCKTADLASQHFAVNLWPEHDVDGHSEWQEKVNLWILDAVNIRDGVLILFACINRNISTKVYFAFGYISSYDSTHSPTALEWFCILESLSNDFQSVEADAEINVELSLPSIPEQLFDDRLECVLVITPKAVHSFGLPDRMVKNTPLKLAVCVPVNATIISSGRDAFHCYIFLKERGLQRVRLLPRGFDGNLAPTIAQMSEMQIHSENFPSTTTDRHVLALAFYLFSKADLHKAATVMKELLENRHAGIAQICVEYAIELVDSVPIDKRWTGAGYSSLLASAVASELSSGSSLLLEVHLEGQKKRVLTMFVLFIKSVGLEDKLNRTVHTYLCHYRSARSLIVELIEKIDIASALYKWNKKNSSSIFEAAVNRVLLKRKKRIGEEQLLTKKDYFFQEISRIRDIFDEILEEEESILECNQAIDYKRECIEHVGMILKIILETINEQRTVSILDIEDDLRWTQEKRALEPFSRHLSILLQFMNQIGKDFPNYGTLLRQAVAIASFILNEQKPDDRQDSPIISKLLEISERSTALELAERFQDYKTVVRLACALPDAERRTKIQEYKEIFNSINFLNTLFEYYLENGYLRDLLEMKGPEVDSFFATHTNVGWIRDLEYGDFTKACRSLISLSQKANDDVVRKRRLLSFAKLSALCDDEVNQDYVEGIKNDLRLIKHQQKINPDLEMQLCSSDVTPKVKACTAEEIVLTLLNDPSCSVKQCFDALVTLSTVMREESSSEISGLVNSLRMKVWLTAFRMNSDYWQKVRCDDDLRSSTVYEELLEMITSCAEIKSQQKLKLIPEAEELMVFLPELADNKFITVLLQTAEETARRKILSILNTEVVE</sequence>
<dbReference type="GO" id="GO:0016973">
    <property type="term" value="P:poly(A)+ mRNA export from nucleus"/>
    <property type="evidence" value="ECO:0007669"/>
    <property type="project" value="TreeGrafter"/>
</dbReference>
<evidence type="ECO:0000313" key="7">
    <source>
        <dbReference type="Proteomes" id="UP000276776"/>
    </source>
</evidence>
<protein>
    <submittedName>
        <fullName evidence="8">Nucleoporin_N domain-containing protein</fullName>
    </submittedName>
</protein>
<dbReference type="Gene3D" id="2.130.10.10">
    <property type="entry name" value="YVTN repeat-like/Quinoprotein amine dehydrogenase"/>
    <property type="match status" value="1"/>
</dbReference>
<dbReference type="Pfam" id="PF08801">
    <property type="entry name" value="Nucleoporin_N"/>
    <property type="match status" value="1"/>
</dbReference>
<dbReference type="AlphaFoldDB" id="A0A0N5CQX4"/>
<name>A0A0N5CQX4_THECL</name>
<dbReference type="WBParaSite" id="TCLT_0000262401-mRNA-1">
    <property type="protein sequence ID" value="TCLT_0000262401-mRNA-1"/>
    <property type="gene ID" value="TCLT_0000262401"/>
</dbReference>
<feature type="domain" description="Nucleoporin Nup133/Nup155-like N-terminal" evidence="5">
    <location>
        <begin position="11"/>
        <end position="79"/>
    </location>
</feature>
<evidence type="ECO:0000313" key="8">
    <source>
        <dbReference type="WBParaSite" id="TCLT_0000262401-mRNA-1"/>
    </source>
</evidence>
<dbReference type="PANTHER" id="PTHR13405">
    <property type="entry name" value="NUCLEAR PORE COMPLEX PROTEIN NUP133"/>
    <property type="match status" value="1"/>
</dbReference>
<evidence type="ECO:0000256" key="4">
    <source>
        <dbReference type="ARBA" id="ARBA00023242"/>
    </source>
</evidence>
<dbReference type="STRING" id="103827.A0A0N5CQX4"/>
<comment type="subcellular location">
    <subcellularLocation>
        <location evidence="1">Nucleus</location>
    </subcellularLocation>
</comment>
<dbReference type="GO" id="GO:0017056">
    <property type="term" value="F:structural constituent of nuclear pore"/>
    <property type="evidence" value="ECO:0007669"/>
    <property type="project" value="InterPro"/>
</dbReference>
<dbReference type="OrthoDB" id="103454at2759"/>
<dbReference type="GO" id="GO:0006606">
    <property type="term" value="P:protein import into nucleus"/>
    <property type="evidence" value="ECO:0007669"/>
    <property type="project" value="TreeGrafter"/>
</dbReference>
<dbReference type="PANTHER" id="PTHR13405:SF11">
    <property type="entry name" value="NUCLEAR PORE COMPLEX PROTEIN NUP133"/>
    <property type="match status" value="1"/>
</dbReference>
<keyword evidence="4" id="KW-0539">Nucleus</keyword>
<evidence type="ECO:0000256" key="1">
    <source>
        <dbReference type="ARBA" id="ARBA00004123"/>
    </source>
</evidence>
<dbReference type="InterPro" id="IPR014908">
    <property type="entry name" value="Nucleoporin_Nup133/Nup155_N"/>
</dbReference>
<evidence type="ECO:0000256" key="3">
    <source>
        <dbReference type="ARBA" id="ARBA00022448"/>
    </source>
</evidence>
<keyword evidence="7" id="KW-1185">Reference proteome</keyword>
<accession>A0A0N5CQX4</accession>
<dbReference type="GO" id="GO:0031080">
    <property type="term" value="C:nuclear pore outer ring"/>
    <property type="evidence" value="ECO:0007669"/>
    <property type="project" value="TreeGrafter"/>
</dbReference>
<dbReference type="InterPro" id="IPR037624">
    <property type="entry name" value="Nup133-like"/>
</dbReference>
<comment type="similarity">
    <text evidence="2">Belongs to the nucleoporin Nup133 family.</text>
</comment>
<dbReference type="Gene3D" id="1.20.58.1380">
    <property type="match status" value="1"/>
</dbReference>
<dbReference type="Proteomes" id="UP000276776">
    <property type="component" value="Unassembled WGS sequence"/>
</dbReference>
<dbReference type="SUPFAM" id="SSF117289">
    <property type="entry name" value="Nucleoporin domain"/>
    <property type="match status" value="1"/>
</dbReference>